<gene>
    <name evidence="1" type="ORF">NIES1031_21735</name>
</gene>
<dbReference type="InterPro" id="IPR029016">
    <property type="entry name" value="GAF-like_dom_sf"/>
</dbReference>
<accession>A0A1U7HD70</accession>
<sequence>MPDYKHFTSATFLIRLLKKTFDGITTLAAYICQTPIAHISLVDTQRQWFKSKVGITTTETPRCFSFCTHTISQSDIFIIPDTLADEHFATSLLVTSDPYIRFYAGVPLTTVEGYSIGALCIMDYVLRELTFAQVEALRKLALQTI</sequence>
<dbReference type="PANTHER" id="PTHR43102">
    <property type="entry name" value="SLR1143 PROTEIN"/>
    <property type="match status" value="1"/>
</dbReference>
<dbReference type="PANTHER" id="PTHR43102:SF2">
    <property type="entry name" value="GAF DOMAIN-CONTAINING PROTEIN"/>
    <property type="match status" value="1"/>
</dbReference>
<proteinExistence type="predicted"/>
<comment type="caution">
    <text evidence="1">The sequence shown here is derived from an EMBL/GenBank/DDBJ whole genome shotgun (WGS) entry which is preliminary data.</text>
</comment>
<dbReference type="SUPFAM" id="SSF55781">
    <property type="entry name" value="GAF domain-like"/>
    <property type="match status" value="1"/>
</dbReference>
<organism evidence="1 2">
    <name type="scientific">Chroogloeocystis siderophila 5.2 s.c.1</name>
    <dbReference type="NCBI Taxonomy" id="247279"/>
    <lineage>
        <taxon>Bacteria</taxon>
        <taxon>Bacillati</taxon>
        <taxon>Cyanobacteriota</taxon>
        <taxon>Cyanophyceae</taxon>
        <taxon>Oscillatoriophycideae</taxon>
        <taxon>Chroococcales</taxon>
        <taxon>Chroococcaceae</taxon>
        <taxon>Chroogloeocystis</taxon>
    </lineage>
</organism>
<dbReference type="AlphaFoldDB" id="A0A1U7HD70"/>
<evidence type="ECO:0000313" key="2">
    <source>
        <dbReference type="Proteomes" id="UP000185984"/>
    </source>
</evidence>
<name>A0A1U7HD70_9CHRO</name>
<evidence type="ECO:0000313" key="1">
    <source>
        <dbReference type="EMBL" id="OKH21526.1"/>
    </source>
</evidence>
<keyword evidence="2" id="KW-1185">Reference proteome</keyword>
<dbReference type="EMBL" id="MRCC01000026">
    <property type="protein sequence ID" value="OKH21526.1"/>
    <property type="molecule type" value="Genomic_DNA"/>
</dbReference>
<dbReference type="Gene3D" id="3.30.450.40">
    <property type="match status" value="1"/>
</dbReference>
<dbReference type="STRING" id="247279.NIES1031_21735"/>
<protein>
    <submittedName>
        <fullName evidence="1">Uncharacterized protein</fullName>
    </submittedName>
</protein>
<reference evidence="1 2" key="1">
    <citation type="submission" date="2016-11" db="EMBL/GenBank/DDBJ databases">
        <title>Draft Genome Sequences of Nine Cyanobacterial Strains from Diverse Habitats.</title>
        <authorList>
            <person name="Zhu T."/>
            <person name="Hou S."/>
            <person name="Lu X."/>
            <person name="Hess W.R."/>
        </authorList>
    </citation>
    <scope>NUCLEOTIDE SEQUENCE [LARGE SCALE GENOMIC DNA]</scope>
    <source>
        <strain evidence="1 2">5.2 s.c.1</strain>
    </source>
</reference>
<dbReference type="Proteomes" id="UP000185984">
    <property type="component" value="Unassembled WGS sequence"/>
</dbReference>